<evidence type="ECO:0000256" key="1">
    <source>
        <dbReference type="SAM" id="MobiDB-lite"/>
    </source>
</evidence>
<dbReference type="EMBL" id="CAEZUP010000170">
    <property type="protein sequence ID" value="CAB4627716.1"/>
    <property type="molecule type" value="Genomic_DNA"/>
</dbReference>
<gene>
    <name evidence="2" type="ORF">UFOPK1835_02231</name>
</gene>
<accession>A0A6J6IT94</accession>
<dbReference type="AlphaFoldDB" id="A0A6J6IT94"/>
<sequence>MIEFPDSGDEGRVEGDLLPGLAQRSRPEVLARILTATGKTDFAPMAAHVLRPPGEHDVGLTVSGIAHSAASTGSA</sequence>
<proteinExistence type="predicted"/>
<feature type="region of interest" description="Disordered" evidence="1">
    <location>
        <begin position="1"/>
        <end position="20"/>
    </location>
</feature>
<evidence type="ECO:0000313" key="2">
    <source>
        <dbReference type="EMBL" id="CAB4627716.1"/>
    </source>
</evidence>
<organism evidence="2">
    <name type="scientific">freshwater metagenome</name>
    <dbReference type="NCBI Taxonomy" id="449393"/>
    <lineage>
        <taxon>unclassified sequences</taxon>
        <taxon>metagenomes</taxon>
        <taxon>ecological metagenomes</taxon>
    </lineage>
</organism>
<reference evidence="2" key="1">
    <citation type="submission" date="2020-05" db="EMBL/GenBank/DDBJ databases">
        <authorList>
            <person name="Chiriac C."/>
            <person name="Salcher M."/>
            <person name="Ghai R."/>
            <person name="Kavagutti S V."/>
        </authorList>
    </citation>
    <scope>NUCLEOTIDE SEQUENCE</scope>
</reference>
<protein>
    <submittedName>
        <fullName evidence="2">Unannotated protein</fullName>
    </submittedName>
</protein>
<name>A0A6J6IT94_9ZZZZ</name>